<feature type="domain" description="VOC" evidence="1">
    <location>
        <begin position="2"/>
        <end position="113"/>
    </location>
</feature>
<keyword evidence="3" id="KW-1185">Reference proteome</keyword>
<dbReference type="InterPro" id="IPR004360">
    <property type="entry name" value="Glyas_Fos-R_dOase_dom"/>
</dbReference>
<organism evidence="2 3">
    <name type="scientific">Streptosporangium amethystogenes subsp. fukuiense</name>
    <dbReference type="NCBI Taxonomy" id="698418"/>
    <lineage>
        <taxon>Bacteria</taxon>
        <taxon>Bacillati</taxon>
        <taxon>Actinomycetota</taxon>
        <taxon>Actinomycetes</taxon>
        <taxon>Streptosporangiales</taxon>
        <taxon>Streptosporangiaceae</taxon>
        <taxon>Streptosporangium</taxon>
    </lineage>
</organism>
<comment type="caution">
    <text evidence="2">The sequence shown here is derived from an EMBL/GenBank/DDBJ whole genome shotgun (WGS) entry which is preliminary data.</text>
</comment>
<evidence type="ECO:0000313" key="3">
    <source>
        <dbReference type="Proteomes" id="UP001596514"/>
    </source>
</evidence>
<protein>
    <submittedName>
        <fullName evidence="2">VOC family protein</fullName>
    </submittedName>
</protein>
<accession>A0ABW2TGS6</accession>
<proteinExistence type="predicted"/>
<dbReference type="Pfam" id="PF00903">
    <property type="entry name" value="Glyoxalase"/>
    <property type="match status" value="1"/>
</dbReference>
<evidence type="ECO:0000313" key="2">
    <source>
        <dbReference type="EMBL" id="MFC7606969.1"/>
    </source>
</evidence>
<dbReference type="Proteomes" id="UP001596514">
    <property type="component" value="Unassembled WGS sequence"/>
</dbReference>
<dbReference type="Gene3D" id="3.30.720.120">
    <property type="match status" value="1"/>
</dbReference>
<reference evidence="3" key="1">
    <citation type="journal article" date="2019" name="Int. J. Syst. Evol. Microbiol.">
        <title>The Global Catalogue of Microorganisms (GCM) 10K type strain sequencing project: providing services to taxonomists for standard genome sequencing and annotation.</title>
        <authorList>
            <consortium name="The Broad Institute Genomics Platform"/>
            <consortium name="The Broad Institute Genome Sequencing Center for Infectious Disease"/>
            <person name="Wu L."/>
            <person name="Ma J."/>
        </authorList>
    </citation>
    <scope>NUCLEOTIDE SEQUENCE [LARGE SCALE GENOMIC DNA]</scope>
    <source>
        <strain evidence="3">JCM 10083</strain>
    </source>
</reference>
<sequence length="115" mass="12468">MRTVYPLVRYHDPAKAVDWLVRAFGFEVHELVTSDDGGVGHGELLVGTGMVMTGRGEPGGPGIYIAVDDPDAHHDRAVAAGAEVTSEPADQDYGSRDYACKDPEGNLWYFGTYRP</sequence>
<dbReference type="SUPFAM" id="SSF54593">
    <property type="entry name" value="Glyoxalase/Bleomycin resistance protein/Dihydroxybiphenyl dioxygenase"/>
    <property type="match status" value="1"/>
</dbReference>
<name>A0ABW2TGS6_9ACTN</name>
<dbReference type="Gene3D" id="3.30.720.110">
    <property type="match status" value="1"/>
</dbReference>
<dbReference type="InterPro" id="IPR037523">
    <property type="entry name" value="VOC_core"/>
</dbReference>
<evidence type="ECO:0000259" key="1">
    <source>
        <dbReference type="PROSITE" id="PS51819"/>
    </source>
</evidence>
<dbReference type="PANTHER" id="PTHR34109">
    <property type="entry name" value="BNAUNNG04460D PROTEIN-RELATED"/>
    <property type="match status" value="1"/>
</dbReference>
<dbReference type="InterPro" id="IPR029068">
    <property type="entry name" value="Glyas_Bleomycin-R_OHBP_Dase"/>
</dbReference>
<dbReference type="PANTHER" id="PTHR34109:SF1">
    <property type="entry name" value="VOC DOMAIN-CONTAINING PROTEIN"/>
    <property type="match status" value="1"/>
</dbReference>
<dbReference type="EMBL" id="JBHTEE010000001">
    <property type="protein sequence ID" value="MFC7606969.1"/>
    <property type="molecule type" value="Genomic_DNA"/>
</dbReference>
<gene>
    <name evidence="2" type="ORF">ACFQVD_43435</name>
</gene>
<dbReference type="RefSeq" id="WP_343983433.1">
    <property type="nucleotide sequence ID" value="NZ_BAAAGK010000296.1"/>
</dbReference>
<dbReference type="PROSITE" id="PS51819">
    <property type="entry name" value="VOC"/>
    <property type="match status" value="1"/>
</dbReference>